<reference evidence="1" key="1">
    <citation type="journal article" date="2018" name="Nat. Plants">
        <title>Whole-genome landscape of Medicago truncatula symbiotic genes.</title>
        <authorList>
            <person name="Pecrix Y."/>
            <person name="Gamas P."/>
            <person name="Carrere S."/>
        </authorList>
    </citation>
    <scope>NUCLEOTIDE SEQUENCE</scope>
    <source>
        <tissue evidence="1">Leaves</tissue>
    </source>
</reference>
<dbReference type="AlphaFoldDB" id="A0A396IJW7"/>
<sequence>MIIYFLFKRIHALSDWNHLRRLSCRLSIARFLGLNSDGKEEDGYPLQSRTFKQFGRI</sequence>
<accession>A0A396IJW7</accession>
<gene>
    <name evidence="1" type="ORF">MtrunA17_Chr3g0084751</name>
</gene>
<proteinExistence type="predicted"/>
<organism evidence="1">
    <name type="scientific">Medicago truncatula</name>
    <name type="common">Barrel medic</name>
    <name type="synonym">Medicago tribuloides</name>
    <dbReference type="NCBI Taxonomy" id="3880"/>
    <lineage>
        <taxon>Eukaryota</taxon>
        <taxon>Viridiplantae</taxon>
        <taxon>Streptophyta</taxon>
        <taxon>Embryophyta</taxon>
        <taxon>Tracheophyta</taxon>
        <taxon>Spermatophyta</taxon>
        <taxon>Magnoliopsida</taxon>
        <taxon>eudicotyledons</taxon>
        <taxon>Gunneridae</taxon>
        <taxon>Pentapetalae</taxon>
        <taxon>rosids</taxon>
        <taxon>fabids</taxon>
        <taxon>Fabales</taxon>
        <taxon>Fabaceae</taxon>
        <taxon>Papilionoideae</taxon>
        <taxon>50 kb inversion clade</taxon>
        <taxon>NPAAA clade</taxon>
        <taxon>Hologalegina</taxon>
        <taxon>IRL clade</taxon>
        <taxon>Trifolieae</taxon>
        <taxon>Medicago</taxon>
    </lineage>
</organism>
<name>A0A396IJW7_MEDTR</name>
<comment type="caution">
    <text evidence="1">The sequence shown here is derived from an EMBL/GenBank/DDBJ whole genome shotgun (WGS) entry which is preliminary data.</text>
</comment>
<protein>
    <submittedName>
        <fullName evidence="1">Uncharacterized protein</fullName>
    </submittedName>
</protein>
<evidence type="ECO:0000313" key="1">
    <source>
        <dbReference type="EMBL" id="RHN65882.1"/>
    </source>
</evidence>
<dbReference type="EMBL" id="PSQE01000003">
    <property type="protein sequence ID" value="RHN65882.1"/>
    <property type="molecule type" value="Genomic_DNA"/>
</dbReference>
<dbReference type="Gramene" id="rna13775">
    <property type="protein sequence ID" value="RHN65882.1"/>
    <property type="gene ID" value="gene13775"/>
</dbReference>
<dbReference type="Proteomes" id="UP000265566">
    <property type="component" value="Chromosome 3"/>
</dbReference>